<evidence type="ECO:0000256" key="1">
    <source>
        <dbReference type="SAM" id="MobiDB-lite"/>
    </source>
</evidence>
<evidence type="ECO:0000313" key="3">
    <source>
        <dbReference type="Proteomes" id="UP000585474"/>
    </source>
</evidence>
<feature type="region of interest" description="Disordered" evidence="1">
    <location>
        <begin position="88"/>
        <end position="115"/>
    </location>
</feature>
<gene>
    <name evidence="2" type="ORF">Acr_26g0000990</name>
</gene>
<dbReference type="Proteomes" id="UP000585474">
    <property type="component" value="Unassembled WGS sequence"/>
</dbReference>
<protein>
    <submittedName>
        <fullName evidence="2">Uncharacterized protein</fullName>
    </submittedName>
</protein>
<proteinExistence type="predicted"/>
<keyword evidence="3" id="KW-1185">Reference proteome</keyword>
<dbReference type="EMBL" id="BJWL01000026">
    <property type="protein sequence ID" value="GFZ16829.1"/>
    <property type="molecule type" value="Genomic_DNA"/>
</dbReference>
<reference evidence="2 3" key="1">
    <citation type="submission" date="2019-07" db="EMBL/GenBank/DDBJ databases">
        <title>De Novo Assembly of kiwifruit Actinidia rufa.</title>
        <authorList>
            <person name="Sugita-Konishi S."/>
            <person name="Sato K."/>
            <person name="Mori E."/>
            <person name="Abe Y."/>
            <person name="Kisaki G."/>
            <person name="Hamano K."/>
            <person name="Suezawa K."/>
            <person name="Otani M."/>
            <person name="Fukuda T."/>
            <person name="Manabe T."/>
            <person name="Gomi K."/>
            <person name="Tabuchi M."/>
            <person name="Akimitsu K."/>
            <person name="Kataoka I."/>
        </authorList>
    </citation>
    <scope>NUCLEOTIDE SEQUENCE [LARGE SCALE GENOMIC DNA]</scope>
    <source>
        <strain evidence="3">cv. Fuchu</strain>
    </source>
</reference>
<comment type="caution">
    <text evidence="2">The sequence shown here is derived from an EMBL/GenBank/DDBJ whole genome shotgun (WGS) entry which is preliminary data.</text>
</comment>
<accession>A0A7J0H159</accession>
<evidence type="ECO:0000313" key="2">
    <source>
        <dbReference type="EMBL" id="GFZ16829.1"/>
    </source>
</evidence>
<feature type="compositionally biased region" description="Basic and acidic residues" evidence="1">
    <location>
        <begin position="106"/>
        <end position="115"/>
    </location>
</feature>
<organism evidence="2 3">
    <name type="scientific">Actinidia rufa</name>
    <dbReference type="NCBI Taxonomy" id="165716"/>
    <lineage>
        <taxon>Eukaryota</taxon>
        <taxon>Viridiplantae</taxon>
        <taxon>Streptophyta</taxon>
        <taxon>Embryophyta</taxon>
        <taxon>Tracheophyta</taxon>
        <taxon>Spermatophyta</taxon>
        <taxon>Magnoliopsida</taxon>
        <taxon>eudicotyledons</taxon>
        <taxon>Gunneridae</taxon>
        <taxon>Pentapetalae</taxon>
        <taxon>asterids</taxon>
        <taxon>Ericales</taxon>
        <taxon>Actinidiaceae</taxon>
        <taxon>Actinidia</taxon>
    </lineage>
</organism>
<dbReference type="AlphaFoldDB" id="A0A7J0H159"/>
<name>A0A7J0H159_9ERIC</name>
<sequence length="115" mass="13250">MGTGGDEMVGRVKKHFGWWVVTKGLDGVGVAMEIDCHEDSLIYHQLFVSMRLFIELGTLICWNQSSKKIVESQGWRARVQFQDFAGKHRAPGHSPLRCNARPKHIRERDYRGRLQ</sequence>